<accession>G7E1M9</accession>
<evidence type="ECO:0000259" key="7">
    <source>
        <dbReference type="PROSITE" id="PS50103"/>
    </source>
</evidence>
<dbReference type="InterPro" id="IPR036855">
    <property type="entry name" value="Znf_CCCH_sf"/>
</dbReference>
<dbReference type="AlphaFoldDB" id="G7E1M9"/>
<feature type="zinc finger region" description="C3H1-type" evidence="5">
    <location>
        <begin position="642"/>
        <end position="670"/>
    </location>
</feature>
<feature type="domain" description="C3H1-type" evidence="7">
    <location>
        <begin position="642"/>
        <end position="670"/>
    </location>
</feature>
<evidence type="ECO:0000256" key="3">
    <source>
        <dbReference type="ARBA" id="ARBA00022771"/>
    </source>
</evidence>
<dbReference type="PANTHER" id="PTHR12547">
    <property type="entry name" value="CCCH ZINC FINGER/TIS11-RELATED"/>
    <property type="match status" value="1"/>
</dbReference>
<dbReference type="EMBL" id="BABT02000106">
    <property type="protein sequence ID" value="GAA96739.1"/>
    <property type="molecule type" value="Genomic_DNA"/>
</dbReference>
<comment type="caution">
    <text evidence="8">The sequence shown here is derived from an EMBL/GenBank/DDBJ whole genome shotgun (WGS) entry which is preliminary data.</text>
</comment>
<dbReference type="SMART" id="SM00356">
    <property type="entry name" value="ZnF_C3H1"/>
    <property type="match status" value="2"/>
</dbReference>
<dbReference type="Proteomes" id="UP000009131">
    <property type="component" value="Unassembled WGS sequence"/>
</dbReference>
<dbReference type="SUPFAM" id="SSF90229">
    <property type="entry name" value="CCCH zinc finger"/>
    <property type="match status" value="2"/>
</dbReference>
<dbReference type="Pfam" id="PF00642">
    <property type="entry name" value="zf-CCCH"/>
    <property type="match status" value="2"/>
</dbReference>
<feature type="compositionally biased region" description="Polar residues" evidence="6">
    <location>
        <begin position="143"/>
        <end position="167"/>
    </location>
</feature>
<dbReference type="Gene3D" id="4.10.1000.10">
    <property type="entry name" value="Zinc finger, CCCH-type"/>
    <property type="match status" value="2"/>
</dbReference>
<proteinExistence type="predicted"/>
<reference evidence="8 9" key="1">
    <citation type="journal article" date="2011" name="J. Gen. Appl. Microbiol.">
        <title>Draft genome sequencing of the enigmatic basidiomycete Mixia osmundae.</title>
        <authorList>
            <person name="Nishida H."/>
            <person name="Nagatsuka Y."/>
            <person name="Sugiyama J."/>
        </authorList>
    </citation>
    <scope>NUCLEOTIDE SEQUENCE [LARGE SCALE GENOMIC DNA]</scope>
    <source>
        <strain evidence="9">CBS 9802 / IAM 14324 / JCM 22182 / KY 12970</strain>
    </source>
</reference>
<gene>
    <name evidence="8" type="primary">Mo03410</name>
    <name evidence="8" type="ORF">E5Q_03410</name>
</gene>
<keyword evidence="1 5" id="KW-0479">Metal-binding</keyword>
<evidence type="ECO:0000256" key="1">
    <source>
        <dbReference type="ARBA" id="ARBA00022723"/>
    </source>
</evidence>
<keyword evidence="4 5" id="KW-0862">Zinc</keyword>
<dbReference type="eggNOG" id="KOG1677">
    <property type="taxonomic scope" value="Eukaryota"/>
</dbReference>
<dbReference type="OrthoDB" id="410307at2759"/>
<keyword evidence="3 5" id="KW-0863">Zinc-finger</keyword>
<feature type="domain" description="C3H1-type" evidence="7">
    <location>
        <begin position="680"/>
        <end position="709"/>
    </location>
</feature>
<feature type="compositionally biased region" description="Basic and acidic residues" evidence="6">
    <location>
        <begin position="232"/>
        <end position="246"/>
    </location>
</feature>
<feature type="region of interest" description="Disordered" evidence="6">
    <location>
        <begin position="105"/>
        <end position="167"/>
    </location>
</feature>
<dbReference type="InterPro" id="IPR045877">
    <property type="entry name" value="ZFP36-like"/>
</dbReference>
<evidence type="ECO:0000256" key="2">
    <source>
        <dbReference type="ARBA" id="ARBA00022737"/>
    </source>
</evidence>
<evidence type="ECO:0000256" key="6">
    <source>
        <dbReference type="SAM" id="MobiDB-lite"/>
    </source>
</evidence>
<evidence type="ECO:0000313" key="8">
    <source>
        <dbReference type="EMBL" id="GAA96739.1"/>
    </source>
</evidence>
<evidence type="ECO:0000256" key="5">
    <source>
        <dbReference type="PROSITE-ProRule" id="PRU00723"/>
    </source>
</evidence>
<reference evidence="8 9" key="2">
    <citation type="journal article" date="2012" name="Open Biol.">
        <title>Characteristics of nucleosomes and linker DNA regions on the genome of the basidiomycete Mixia osmundae revealed by mono- and dinucleosome mapping.</title>
        <authorList>
            <person name="Nishida H."/>
            <person name="Kondo S."/>
            <person name="Matsumoto T."/>
            <person name="Suzuki Y."/>
            <person name="Yoshikawa H."/>
            <person name="Taylor T.D."/>
            <person name="Sugiyama J."/>
        </authorList>
    </citation>
    <scope>NUCLEOTIDE SEQUENCE [LARGE SCALE GENOMIC DNA]</scope>
    <source>
        <strain evidence="9">CBS 9802 / IAM 14324 / JCM 22182 / KY 12970</strain>
    </source>
</reference>
<feature type="region of interest" description="Disordered" evidence="6">
    <location>
        <begin position="349"/>
        <end position="369"/>
    </location>
</feature>
<dbReference type="STRING" id="764103.G7E1M9"/>
<feature type="region of interest" description="Disordered" evidence="6">
    <location>
        <begin position="203"/>
        <end position="258"/>
    </location>
</feature>
<keyword evidence="9" id="KW-1185">Reference proteome</keyword>
<organism evidence="8 9">
    <name type="scientific">Mixia osmundae (strain CBS 9802 / IAM 14324 / JCM 22182 / KY 12970)</name>
    <dbReference type="NCBI Taxonomy" id="764103"/>
    <lineage>
        <taxon>Eukaryota</taxon>
        <taxon>Fungi</taxon>
        <taxon>Dikarya</taxon>
        <taxon>Basidiomycota</taxon>
        <taxon>Pucciniomycotina</taxon>
        <taxon>Mixiomycetes</taxon>
        <taxon>Mixiales</taxon>
        <taxon>Mixiaceae</taxon>
        <taxon>Mixia</taxon>
    </lineage>
</organism>
<keyword evidence="2" id="KW-0677">Repeat</keyword>
<dbReference type="HOGENOM" id="CLU_315598_0_0_1"/>
<dbReference type="InParanoid" id="G7E1M9"/>
<feature type="zinc finger region" description="C3H1-type" evidence="5">
    <location>
        <begin position="680"/>
        <end position="709"/>
    </location>
</feature>
<dbReference type="GO" id="GO:0008270">
    <property type="term" value="F:zinc ion binding"/>
    <property type="evidence" value="ECO:0007669"/>
    <property type="project" value="UniProtKB-KW"/>
</dbReference>
<sequence length="924" mass="99822">MRLPPLHWLLLRGSSPGDRAKRSSLSSASVQQRLTPRHTLTWARHSKDFNRLNRTCRLSRAAAEQSDKGACNKMCKDEHSPTISSASLEMSSAMQTLTLTAADLTASKDKQESSRSRVSSSASGLTSSSSDVSVYSTPGIDPNETSSAPSSPHSLLEKSNGTATHADTSYTTPALSFSLSSASESSHASSVLAPAVCSVSSHPTSKHVQETHSFTVATLPRRQPQEQSSPAKRFDHGLSQLDKLERTPGSPSPLWKLGENGQLIDESAGTQYEIADEILQLQSDYSPSQSRYSFIQDKRTGQDSSSTLTATAKAFETRSSLTGNTSSQELPKSNDAWSIWDDYRQFKQATTSSGDSSPSNASAVSFTLQPPVAPPSIHSSIKTDGTSTPFAEDLDPLAAAQHHLELDAAFKALQMQARQRAAQATSLNYANAADQVSLAHALAQVQASSFAQSAPRQGNVPTVTAAGLAALARSSGMAPSTLHSAPDQLASAARTSSHLHSTSELHRLEQEALDQQIYQASLYSPPLPASSYIQQAAAQSPRLETTFREAASRASSESDATAQWYASALASIAAGSRDTSLLTALSNTLDESSGWGSKEIAQLDEYLRIANLRAAYESSTGKLSVNPDEPLGPSPNNRKFALYKTELCRSWEEKGACRYGNRCQFAHGQKELRIVSRHPRYKTECCRSYWVTGQCPYGKRCCFIHHSMPKPGEPTTEVNLCEPRERTSFDAEPVSRLHSRMLSQSSMMSSNSGSSSFGYSDHAPSYDARYEPATTVRKSDSAYFESEPVSFLQNGRLQHYQVVRDATGTESFAYKPSHHSSSVSADLKGAFEARTARQRMPDTSDLFAPREWQGRRLAASKWSAHTAASSHDSSAISPKLLQEGELAISAAFALPTEGSSMNAYNKTSIGTIGDRRRATAKPTA</sequence>
<protein>
    <recommendedName>
        <fullName evidence="7">C3H1-type domain-containing protein</fullName>
    </recommendedName>
</protein>
<feature type="compositionally biased region" description="Low complexity" evidence="6">
    <location>
        <begin position="349"/>
        <end position="367"/>
    </location>
</feature>
<dbReference type="GO" id="GO:0003729">
    <property type="term" value="F:mRNA binding"/>
    <property type="evidence" value="ECO:0007669"/>
    <property type="project" value="InterPro"/>
</dbReference>
<feature type="region of interest" description="Disordered" evidence="6">
    <location>
        <begin position="479"/>
        <end position="504"/>
    </location>
</feature>
<dbReference type="PROSITE" id="PS50103">
    <property type="entry name" value="ZF_C3H1"/>
    <property type="match status" value="2"/>
</dbReference>
<dbReference type="PANTHER" id="PTHR12547:SF18">
    <property type="entry name" value="PROTEIN TIS11"/>
    <property type="match status" value="1"/>
</dbReference>
<dbReference type="FunFam" id="4.10.1000.10:FF:000001">
    <property type="entry name" value="zinc finger CCCH domain-containing protein 15-like"/>
    <property type="match status" value="1"/>
</dbReference>
<feature type="compositionally biased region" description="Basic and acidic residues" evidence="6">
    <location>
        <begin position="106"/>
        <end position="115"/>
    </location>
</feature>
<evidence type="ECO:0000256" key="4">
    <source>
        <dbReference type="ARBA" id="ARBA00022833"/>
    </source>
</evidence>
<feature type="compositionally biased region" description="Low complexity" evidence="6">
    <location>
        <begin position="116"/>
        <end position="136"/>
    </location>
</feature>
<name>G7E1M9_MIXOS</name>
<evidence type="ECO:0000313" key="9">
    <source>
        <dbReference type="Proteomes" id="UP000009131"/>
    </source>
</evidence>
<dbReference type="InterPro" id="IPR000571">
    <property type="entry name" value="Znf_CCCH"/>
</dbReference>